<reference evidence="2" key="2">
    <citation type="submission" date="2013-04" db="UniProtKB">
        <authorList>
            <consortium name="EnsemblPlants"/>
        </authorList>
    </citation>
    <scope>IDENTIFICATION</scope>
</reference>
<dbReference type="AlphaFoldDB" id="J3LRC2"/>
<protein>
    <recommendedName>
        <fullName evidence="4">Auxin responsive protein</fullName>
    </recommendedName>
</protein>
<dbReference type="Proteomes" id="UP000006038">
    <property type="component" value="Chromosome 3"/>
</dbReference>
<evidence type="ECO:0000256" key="1">
    <source>
        <dbReference type="ARBA" id="ARBA00006974"/>
    </source>
</evidence>
<comment type="similarity">
    <text evidence="1">Belongs to the ARG7 family.</text>
</comment>
<keyword evidence="3" id="KW-1185">Reference proteome</keyword>
<sequence length="124" mass="12952">MRARMTYPSSLSYKFAATRPRALPASHPAAAVAASPPCRDDDGYKVARGGYVPMVAGGGGDGERVLVPVRLLGDPSIAELLDVAAERYGFGQPGVLRVPCDAGHLRRVVVVVAAERRKGGGRPA</sequence>
<dbReference type="InterPro" id="IPR003676">
    <property type="entry name" value="SAUR_fam"/>
</dbReference>
<dbReference type="Gramene" id="OB03G35980.1">
    <property type="protein sequence ID" value="OB03G35980.1"/>
    <property type="gene ID" value="OB03G35980"/>
</dbReference>
<proteinExistence type="inferred from homology"/>
<dbReference type="HOGENOM" id="CLU_098106_7_3_1"/>
<reference evidence="2" key="1">
    <citation type="journal article" date="2013" name="Nat. Commun.">
        <title>Whole-genome sequencing of Oryza brachyantha reveals mechanisms underlying Oryza genome evolution.</title>
        <authorList>
            <person name="Chen J."/>
            <person name="Huang Q."/>
            <person name="Gao D."/>
            <person name="Wang J."/>
            <person name="Lang Y."/>
            <person name="Liu T."/>
            <person name="Li B."/>
            <person name="Bai Z."/>
            <person name="Luis Goicoechea J."/>
            <person name="Liang C."/>
            <person name="Chen C."/>
            <person name="Zhang W."/>
            <person name="Sun S."/>
            <person name="Liao Y."/>
            <person name="Zhang X."/>
            <person name="Yang L."/>
            <person name="Song C."/>
            <person name="Wang M."/>
            <person name="Shi J."/>
            <person name="Liu G."/>
            <person name="Liu J."/>
            <person name="Zhou H."/>
            <person name="Zhou W."/>
            <person name="Yu Q."/>
            <person name="An N."/>
            <person name="Chen Y."/>
            <person name="Cai Q."/>
            <person name="Wang B."/>
            <person name="Liu B."/>
            <person name="Min J."/>
            <person name="Huang Y."/>
            <person name="Wu H."/>
            <person name="Li Z."/>
            <person name="Zhang Y."/>
            <person name="Yin Y."/>
            <person name="Song W."/>
            <person name="Jiang J."/>
            <person name="Jackson S.A."/>
            <person name="Wing R.A."/>
            <person name="Wang J."/>
            <person name="Chen M."/>
        </authorList>
    </citation>
    <scope>NUCLEOTIDE SEQUENCE [LARGE SCALE GENOMIC DNA]</scope>
    <source>
        <strain evidence="2">cv. IRGC 101232</strain>
    </source>
</reference>
<dbReference type="Pfam" id="PF02519">
    <property type="entry name" value="Auxin_inducible"/>
    <property type="match status" value="1"/>
</dbReference>
<dbReference type="GO" id="GO:0009733">
    <property type="term" value="P:response to auxin"/>
    <property type="evidence" value="ECO:0007669"/>
    <property type="project" value="InterPro"/>
</dbReference>
<evidence type="ECO:0008006" key="4">
    <source>
        <dbReference type="Google" id="ProtNLM"/>
    </source>
</evidence>
<dbReference type="PANTHER" id="PTHR31374">
    <property type="entry name" value="AUXIN-INDUCED PROTEIN-LIKE-RELATED"/>
    <property type="match status" value="1"/>
</dbReference>
<evidence type="ECO:0000313" key="3">
    <source>
        <dbReference type="Proteomes" id="UP000006038"/>
    </source>
</evidence>
<dbReference type="PANTHER" id="PTHR31374:SF261">
    <property type="entry name" value="OS01G0768333 PROTEIN"/>
    <property type="match status" value="1"/>
</dbReference>
<accession>J3LRC2</accession>
<organism evidence="2">
    <name type="scientific">Oryza brachyantha</name>
    <name type="common">malo sina</name>
    <dbReference type="NCBI Taxonomy" id="4533"/>
    <lineage>
        <taxon>Eukaryota</taxon>
        <taxon>Viridiplantae</taxon>
        <taxon>Streptophyta</taxon>
        <taxon>Embryophyta</taxon>
        <taxon>Tracheophyta</taxon>
        <taxon>Spermatophyta</taxon>
        <taxon>Magnoliopsida</taxon>
        <taxon>Liliopsida</taxon>
        <taxon>Poales</taxon>
        <taxon>Poaceae</taxon>
        <taxon>BOP clade</taxon>
        <taxon>Oryzoideae</taxon>
        <taxon>Oryzeae</taxon>
        <taxon>Oryzinae</taxon>
        <taxon>Oryza</taxon>
    </lineage>
</organism>
<dbReference type="eggNOG" id="ENOG502S8WQ">
    <property type="taxonomic scope" value="Eukaryota"/>
</dbReference>
<dbReference type="STRING" id="4533.J3LRC2"/>
<name>J3LRC2_ORYBR</name>
<dbReference type="EnsemblPlants" id="OB03G35980.1">
    <property type="protein sequence ID" value="OB03G35980.1"/>
    <property type="gene ID" value="OB03G35980"/>
</dbReference>
<evidence type="ECO:0000313" key="2">
    <source>
        <dbReference type="EnsemblPlants" id="OB03G35980.1"/>
    </source>
</evidence>